<sequence>MEKQGGAQELGRIELWAVVSLVMWTVMDRRVNSWSRTADEPGMGVSEPRGPVSTHEVLVVTRMTGPNDVS</sequence>
<proteinExistence type="predicted"/>
<name>A0A654ETT7_ARATH</name>
<protein>
    <submittedName>
        <fullName evidence="1">Uncharacterized protein</fullName>
    </submittedName>
</protein>
<gene>
    <name evidence="1" type="ORF">AN1_LOCUS7707</name>
</gene>
<dbReference type="Proteomes" id="UP000426265">
    <property type="component" value="Unassembled WGS sequence"/>
</dbReference>
<evidence type="ECO:0000313" key="2">
    <source>
        <dbReference type="Proteomes" id="UP000426265"/>
    </source>
</evidence>
<dbReference type="EMBL" id="CACRSJ010000105">
    <property type="protein sequence ID" value="VYS52245.1"/>
    <property type="molecule type" value="Genomic_DNA"/>
</dbReference>
<reference evidence="1 2" key="1">
    <citation type="submission" date="2019-11" db="EMBL/GenBank/DDBJ databases">
        <authorList>
            <person name="Jiao W.-B."/>
            <person name="Schneeberger K."/>
        </authorList>
    </citation>
    <scope>NUCLEOTIDE SEQUENCE [LARGE SCALE GENOMIC DNA]</scope>
    <source>
        <strain evidence="2">cv. An-1</strain>
    </source>
</reference>
<accession>A0A654ETT7</accession>
<organism evidence="1 2">
    <name type="scientific">Arabidopsis thaliana</name>
    <name type="common">Mouse-ear cress</name>
    <dbReference type="NCBI Taxonomy" id="3702"/>
    <lineage>
        <taxon>Eukaryota</taxon>
        <taxon>Viridiplantae</taxon>
        <taxon>Streptophyta</taxon>
        <taxon>Embryophyta</taxon>
        <taxon>Tracheophyta</taxon>
        <taxon>Spermatophyta</taxon>
        <taxon>Magnoliopsida</taxon>
        <taxon>eudicotyledons</taxon>
        <taxon>Gunneridae</taxon>
        <taxon>Pentapetalae</taxon>
        <taxon>rosids</taxon>
        <taxon>malvids</taxon>
        <taxon>Brassicales</taxon>
        <taxon>Brassicaceae</taxon>
        <taxon>Camelineae</taxon>
        <taxon>Arabidopsis</taxon>
    </lineage>
</organism>
<dbReference type="AlphaFoldDB" id="A0A654ETT7"/>
<evidence type="ECO:0000313" key="1">
    <source>
        <dbReference type="EMBL" id="VYS52245.1"/>
    </source>
</evidence>